<reference evidence="4" key="1">
    <citation type="submission" date="2019-03" db="EMBL/GenBank/DDBJ databases">
        <title>Afifella sp. nov., isolated from activated sludge.</title>
        <authorList>
            <person name="Li Q."/>
            <person name="Liu Y."/>
        </authorList>
    </citation>
    <scope>NUCLEOTIDE SEQUENCE</scope>
    <source>
        <strain evidence="4">L72</strain>
    </source>
</reference>
<accession>A0A964WV67</accession>
<comment type="caution">
    <text evidence="4">The sequence shown here is derived from an EMBL/GenBank/DDBJ whole genome shotgun (WGS) entry which is preliminary data.</text>
</comment>
<organism evidence="4 5">
    <name type="scientific">Propylenella binzhouense</name>
    <dbReference type="NCBI Taxonomy" id="2555902"/>
    <lineage>
        <taxon>Bacteria</taxon>
        <taxon>Pseudomonadati</taxon>
        <taxon>Pseudomonadota</taxon>
        <taxon>Alphaproteobacteria</taxon>
        <taxon>Hyphomicrobiales</taxon>
        <taxon>Propylenellaceae</taxon>
        <taxon>Propylenella</taxon>
    </lineage>
</organism>
<protein>
    <submittedName>
        <fullName evidence="4">Amidase</fullName>
    </submittedName>
</protein>
<comment type="similarity">
    <text evidence="1">Belongs to the amidase family.</text>
</comment>
<dbReference type="OrthoDB" id="9777859at2"/>
<evidence type="ECO:0000313" key="5">
    <source>
        <dbReference type="Proteomes" id="UP000773614"/>
    </source>
</evidence>
<dbReference type="PANTHER" id="PTHR11895">
    <property type="entry name" value="TRANSAMIDASE"/>
    <property type="match status" value="1"/>
</dbReference>
<dbReference type="PANTHER" id="PTHR11895:SF151">
    <property type="entry name" value="GLUTAMYL-TRNA(GLN) AMIDOTRANSFERASE SUBUNIT A"/>
    <property type="match status" value="1"/>
</dbReference>
<dbReference type="InterPro" id="IPR000120">
    <property type="entry name" value="Amidase"/>
</dbReference>
<gene>
    <name evidence="4" type="ORF">E4O86_18645</name>
</gene>
<evidence type="ECO:0000313" key="4">
    <source>
        <dbReference type="EMBL" id="MYZ49728.1"/>
    </source>
</evidence>
<dbReference type="SUPFAM" id="SSF75304">
    <property type="entry name" value="Amidase signature (AS) enzymes"/>
    <property type="match status" value="1"/>
</dbReference>
<sequence length="463" mass="47828">MGGDVSKAALADLDAGEARGRIARGETSSVELVEACLARIEERDPAVRAWAHLDPAYALAQAEMRDRQRGTGRPLGPLHGVPVGLKDVIDAAGLPCENGTVLDSGRRPQEDSTVAARLRAAGAVILGKTVTTELAVYSPGPTANPHDTGRTPGGSSSGSAAAVAARMVPLAVGTQTNGSVIRPASFCGVYGYKPGRGMISRRGVLVQSPLLDAIGVFARSGADCALIADALAGYDPGDRGTRLEAFPALARTEAARPPVRPLLAFVKSPVWDQVEPGTAEAFAELCAELGGDVAEVGLPPAFADAHRLHGALMLADIARNYARYTERGADSLSARLRGMIEEGRAVRAVDYAAAIEAIESLNAALEAIFDRFDAILTPAAAGEAPVGLGSTGSPAFCTIWTFCGVPALTLPLLVGPAGLPLGVQLVGRRGQDGRLLRTARWLVGRLAGAAPAVPEERPEGVAR</sequence>
<proteinExistence type="inferred from homology"/>
<dbReference type="EMBL" id="SPKJ01000092">
    <property type="protein sequence ID" value="MYZ49728.1"/>
    <property type="molecule type" value="Genomic_DNA"/>
</dbReference>
<feature type="region of interest" description="Disordered" evidence="2">
    <location>
        <begin position="137"/>
        <end position="159"/>
    </location>
</feature>
<dbReference type="InterPro" id="IPR036928">
    <property type="entry name" value="AS_sf"/>
</dbReference>
<evidence type="ECO:0000259" key="3">
    <source>
        <dbReference type="Pfam" id="PF01425"/>
    </source>
</evidence>
<dbReference type="GO" id="GO:0003824">
    <property type="term" value="F:catalytic activity"/>
    <property type="evidence" value="ECO:0007669"/>
    <property type="project" value="InterPro"/>
</dbReference>
<name>A0A964WV67_9HYPH</name>
<dbReference type="InterPro" id="IPR023631">
    <property type="entry name" value="Amidase_dom"/>
</dbReference>
<keyword evidence="5" id="KW-1185">Reference proteome</keyword>
<evidence type="ECO:0000256" key="1">
    <source>
        <dbReference type="ARBA" id="ARBA00009199"/>
    </source>
</evidence>
<feature type="domain" description="Amidase" evidence="3">
    <location>
        <begin position="31"/>
        <end position="436"/>
    </location>
</feature>
<dbReference type="Gene3D" id="3.90.1300.10">
    <property type="entry name" value="Amidase signature (AS) domain"/>
    <property type="match status" value="1"/>
</dbReference>
<evidence type="ECO:0000256" key="2">
    <source>
        <dbReference type="SAM" id="MobiDB-lite"/>
    </source>
</evidence>
<dbReference type="AlphaFoldDB" id="A0A964WV67"/>
<dbReference type="Pfam" id="PF01425">
    <property type="entry name" value="Amidase"/>
    <property type="match status" value="1"/>
</dbReference>
<dbReference type="Proteomes" id="UP000773614">
    <property type="component" value="Unassembled WGS sequence"/>
</dbReference>